<keyword evidence="2" id="KW-1185">Reference proteome</keyword>
<evidence type="ECO:0000313" key="2">
    <source>
        <dbReference type="Proteomes" id="UP000299102"/>
    </source>
</evidence>
<organism evidence="1 2">
    <name type="scientific">Eumeta variegata</name>
    <name type="common">Bagworm moth</name>
    <name type="synonym">Eumeta japonica</name>
    <dbReference type="NCBI Taxonomy" id="151549"/>
    <lineage>
        <taxon>Eukaryota</taxon>
        <taxon>Metazoa</taxon>
        <taxon>Ecdysozoa</taxon>
        <taxon>Arthropoda</taxon>
        <taxon>Hexapoda</taxon>
        <taxon>Insecta</taxon>
        <taxon>Pterygota</taxon>
        <taxon>Neoptera</taxon>
        <taxon>Endopterygota</taxon>
        <taxon>Lepidoptera</taxon>
        <taxon>Glossata</taxon>
        <taxon>Ditrysia</taxon>
        <taxon>Tineoidea</taxon>
        <taxon>Psychidae</taxon>
        <taxon>Oiketicinae</taxon>
        <taxon>Eumeta</taxon>
    </lineage>
</organism>
<accession>A0A4C1WST3</accession>
<protein>
    <submittedName>
        <fullName evidence="1">Uncharacterized protein</fullName>
    </submittedName>
</protein>
<reference evidence="1 2" key="1">
    <citation type="journal article" date="2019" name="Commun. Biol.">
        <title>The bagworm genome reveals a unique fibroin gene that provides high tensile strength.</title>
        <authorList>
            <person name="Kono N."/>
            <person name="Nakamura H."/>
            <person name="Ohtoshi R."/>
            <person name="Tomita M."/>
            <person name="Numata K."/>
            <person name="Arakawa K."/>
        </authorList>
    </citation>
    <scope>NUCLEOTIDE SEQUENCE [LARGE SCALE GENOMIC DNA]</scope>
</reference>
<comment type="caution">
    <text evidence="1">The sequence shown here is derived from an EMBL/GenBank/DDBJ whole genome shotgun (WGS) entry which is preliminary data.</text>
</comment>
<sequence length="155" mass="17222">MHKASVASVADPPQGVAIRRERDGATHTLLCITRDPTPGYRNVASPAPRRVWCHPSLQDHYYYQATTGPDGRLGKYESELCLVLEEMKISQMYFLSLPWQNGLSAFVYPRVSRSKLGRLVQPRGRSGRPRTGVKCAPTAASAVGYLLALLHRVFV</sequence>
<proteinExistence type="predicted"/>
<dbReference type="AlphaFoldDB" id="A0A4C1WST3"/>
<dbReference type="Proteomes" id="UP000299102">
    <property type="component" value="Unassembled WGS sequence"/>
</dbReference>
<gene>
    <name evidence="1" type="ORF">EVAR_85335_1</name>
</gene>
<name>A0A4C1WST3_EUMVA</name>
<dbReference type="EMBL" id="BGZK01000638">
    <property type="protein sequence ID" value="GBP54033.1"/>
    <property type="molecule type" value="Genomic_DNA"/>
</dbReference>
<evidence type="ECO:0000313" key="1">
    <source>
        <dbReference type="EMBL" id="GBP54033.1"/>
    </source>
</evidence>